<feature type="active site" description="Nucleophile; methyl group acceptor" evidence="9">
    <location>
        <position position="138"/>
    </location>
</feature>
<dbReference type="InterPro" id="IPR014048">
    <property type="entry name" value="MethylDNA_cys_MeTrfase_DNA-bd"/>
</dbReference>
<evidence type="ECO:0000256" key="9">
    <source>
        <dbReference type="HAMAP-Rule" id="MF_00772"/>
    </source>
</evidence>
<dbReference type="PROSITE" id="PS00374">
    <property type="entry name" value="MGMT"/>
    <property type="match status" value="1"/>
</dbReference>
<feature type="region of interest" description="Disordered" evidence="10">
    <location>
        <begin position="166"/>
        <end position="186"/>
    </location>
</feature>
<dbReference type="SUPFAM" id="SSF46767">
    <property type="entry name" value="Methylated DNA-protein cysteine methyltransferase, C-terminal domain"/>
    <property type="match status" value="1"/>
</dbReference>
<keyword evidence="5 9" id="KW-0808">Transferase</keyword>
<comment type="catalytic activity">
    <reaction evidence="8 9">
        <text>a 6-O-methyl-2'-deoxyguanosine in DNA + L-cysteinyl-[protein] = S-methyl-L-cysteinyl-[protein] + a 2'-deoxyguanosine in DNA</text>
        <dbReference type="Rhea" id="RHEA:24000"/>
        <dbReference type="Rhea" id="RHEA-COMP:10131"/>
        <dbReference type="Rhea" id="RHEA-COMP:10132"/>
        <dbReference type="Rhea" id="RHEA-COMP:11367"/>
        <dbReference type="Rhea" id="RHEA-COMP:11368"/>
        <dbReference type="ChEBI" id="CHEBI:29950"/>
        <dbReference type="ChEBI" id="CHEBI:82612"/>
        <dbReference type="ChEBI" id="CHEBI:85445"/>
        <dbReference type="ChEBI" id="CHEBI:85448"/>
        <dbReference type="EC" id="2.1.1.63"/>
    </reaction>
</comment>
<dbReference type="GO" id="GO:0003908">
    <property type="term" value="F:methylated-DNA-[protein]-cysteine S-methyltransferase activity"/>
    <property type="evidence" value="ECO:0007669"/>
    <property type="project" value="UniProtKB-UniRule"/>
</dbReference>
<gene>
    <name evidence="13" type="ORF">J8N05_30085</name>
</gene>
<dbReference type="AlphaFoldDB" id="A0A940Y8E9"/>
<evidence type="ECO:0000256" key="8">
    <source>
        <dbReference type="ARBA" id="ARBA00049348"/>
    </source>
</evidence>
<evidence type="ECO:0000256" key="7">
    <source>
        <dbReference type="ARBA" id="ARBA00023204"/>
    </source>
</evidence>
<evidence type="ECO:0000256" key="2">
    <source>
        <dbReference type="ARBA" id="ARBA00008711"/>
    </source>
</evidence>
<dbReference type="EMBL" id="JAGPYQ010000001">
    <property type="protein sequence ID" value="MBQ0852414.1"/>
    <property type="molecule type" value="Genomic_DNA"/>
</dbReference>
<dbReference type="GO" id="GO:0032259">
    <property type="term" value="P:methylation"/>
    <property type="evidence" value="ECO:0007669"/>
    <property type="project" value="UniProtKB-KW"/>
</dbReference>
<dbReference type="InterPro" id="IPR008332">
    <property type="entry name" value="MethylG_MeTrfase_N"/>
</dbReference>
<evidence type="ECO:0000259" key="11">
    <source>
        <dbReference type="Pfam" id="PF01035"/>
    </source>
</evidence>
<evidence type="ECO:0000256" key="4">
    <source>
        <dbReference type="ARBA" id="ARBA00022603"/>
    </source>
</evidence>
<evidence type="ECO:0000256" key="5">
    <source>
        <dbReference type="ARBA" id="ARBA00022679"/>
    </source>
</evidence>
<dbReference type="Pfam" id="PF02870">
    <property type="entry name" value="Methyltransf_1N"/>
    <property type="match status" value="1"/>
</dbReference>
<dbReference type="RefSeq" id="WP_210888471.1">
    <property type="nucleotide sequence ID" value="NZ_JAGPYQ010000001.1"/>
</dbReference>
<feature type="domain" description="Methylguanine DNA methyltransferase ribonuclease-like" evidence="12">
    <location>
        <begin position="13"/>
        <end position="82"/>
    </location>
</feature>
<dbReference type="NCBIfam" id="TIGR00589">
    <property type="entry name" value="ogt"/>
    <property type="match status" value="1"/>
</dbReference>
<keyword evidence="4 9" id="KW-0489">Methyltransferase</keyword>
<accession>A0A940Y8E9</accession>
<dbReference type="HAMAP" id="MF_00772">
    <property type="entry name" value="OGT"/>
    <property type="match status" value="1"/>
</dbReference>
<comment type="catalytic activity">
    <reaction evidence="1 9">
        <text>a 4-O-methyl-thymidine in DNA + L-cysteinyl-[protein] = a thymidine in DNA + S-methyl-L-cysteinyl-[protein]</text>
        <dbReference type="Rhea" id="RHEA:53428"/>
        <dbReference type="Rhea" id="RHEA-COMP:10131"/>
        <dbReference type="Rhea" id="RHEA-COMP:10132"/>
        <dbReference type="Rhea" id="RHEA-COMP:13555"/>
        <dbReference type="Rhea" id="RHEA-COMP:13556"/>
        <dbReference type="ChEBI" id="CHEBI:29950"/>
        <dbReference type="ChEBI" id="CHEBI:82612"/>
        <dbReference type="ChEBI" id="CHEBI:137386"/>
        <dbReference type="ChEBI" id="CHEBI:137387"/>
        <dbReference type="EC" id="2.1.1.63"/>
    </reaction>
</comment>
<dbReference type="Gene3D" id="1.10.10.10">
    <property type="entry name" value="Winged helix-like DNA-binding domain superfamily/Winged helix DNA-binding domain"/>
    <property type="match status" value="1"/>
</dbReference>
<dbReference type="InterPro" id="IPR001497">
    <property type="entry name" value="MethylDNA_cys_MeTrfase_AS"/>
</dbReference>
<dbReference type="Pfam" id="PF01035">
    <property type="entry name" value="DNA_binding_1"/>
    <property type="match status" value="1"/>
</dbReference>
<dbReference type="CDD" id="cd06445">
    <property type="entry name" value="ATase"/>
    <property type="match status" value="1"/>
</dbReference>
<reference evidence="13 14" key="1">
    <citation type="submission" date="2021-04" db="EMBL/GenBank/DDBJ databases">
        <authorList>
            <person name="Tang X."/>
            <person name="Zhou X."/>
            <person name="Chen X."/>
            <person name="Cernava T."/>
            <person name="Zhang C."/>
        </authorList>
    </citation>
    <scope>NUCLEOTIDE SEQUENCE [LARGE SCALE GENOMIC DNA]</scope>
    <source>
        <strain evidence="13 14">BH-SS-21</strain>
    </source>
</reference>
<dbReference type="InterPro" id="IPR036388">
    <property type="entry name" value="WH-like_DNA-bd_sf"/>
</dbReference>
<dbReference type="SUPFAM" id="SSF53155">
    <property type="entry name" value="Methylated DNA-protein cysteine methyltransferase domain"/>
    <property type="match status" value="1"/>
</dbReference>
<dbReference type="FunFam" id="1.10.10.10:FF:000214">
    <property type="entry name" value="Methylated-DNA--protein-cysteine methyltransferase"/>
    <property type="match status" value="1"/>
</dbReference>
<keyword evidence="7 9" id="KW-0234">DNA repair</keyword>
<name>A0A940Y8E9_9ACTN</name>
<evidence type="ECO:0000259" key="12">
    <source>
        <dbReference type="Pfam" id="PF02870"/>
    </source>
</evidence>
<dbReference type="Gene3D" id="3.30.160.70">
    <property type="entry name" value="Methylated DNA-protein cysteine methyltransferase domain"/>
    <property type="match status" value="1"/>
</dbReference>
<comment type="miscellaneous">
    <text evidence="9">This enzyme catalyzes only one turnover and therefore is not strictly catalytic. According to one definition, an enzyme is a biocatalyst that acts repeatedly and over many reaction cycles.</text>
</comment>
<organism evidence="13 14">
    <name type="scientific">Streptomyces liliiviolaceus</name>
    <dbReference type="NCBI Taxonomy" id="2823109"/>
    <lineage>
        <taxon>Bacteria</taxon>
        <taxon>Bacillati</taxon>
        <taxon>Actinomycetota</taxon>
        <taxon>Actinomycetes</taxon>
        <taxon>Kitasatosporales</taxon>
        <taxon>Streptomycetaceae</taxon>
        <taxon>Streptomyces</taxon>
    </lineage>
</organism>
<keyword evidence="14" id="KW-1185">Reference proteome</keyword>
<comment type="caution">
    <text evidence="13">The sequence shown here is derived from an EMBL/GenBank/DDBJ whole genome shotgun (WGS) entry which is preliminary data.</text>
</comment>
<evidence type="ECO:0000256" key="10">
    <source>
        <dbReference type="SAM" id="MobiDB-lite"/>
    </source>
</evidence>
<evidence type="ECO:0000256" key="3">
    <source>
        <dbReference type="ARBA" id="ARBA00022490"/>
    </source>
</evidence>
<evidence type="ECO:0000313" key="14">
    <source>
        <dbReference type="Proteomes" id="UP000677413"/>
    </source>
</evidence>
<protein>
    <recommendedName>
        <fullName evidence="9">Methylated-DNA--protein-cysteine methyltransferase</fullName>
        <ecNumber evidence="9">2.1.1.63</ecNumber>
    </recommendedName>
    <alternativeName>
        <fullName evidence="9">6-O-methylguanine-DNA methyltransferase</fullName>
        <shortName evidence="9">MGMT</shortName>
    </alternativeName>
    <alternativeName>
        <fullName evidence="9">O-6-methylguanine-DNA-alkyltransferase</fullName>
    </alternativeName>
</protein>
<dbReference type="Proteomes" id="UP000677413">
    <property type="component" value="Unassembled WGS sequence"/>
</dbReference>
<evidence type="ECO:0000313" key="13">
    <source>
        <dbReference type="EMBL" id="MBQ0852414.1"/>
    </source>
</evidence>
<dbReference type="PANTHER" id="PTHR10815">
    <property type="entry name" value="METHYLATED-DNA--PROTEIN-CYSTEINE METHYLTRANSFERASE"/>
    <property type="match status" value="1"/>
</dbReference>
<dbReference type="InterPro" id="IPR023546">
    <property type="entry name" value="MGMT"/>
</dbReference>
<keyword evidence="3 9" id="KW-0963">Cytoplasm</keyword>
<dbReference type="PANTHER" id="PTHR10815:SF5">
    <property type="entry name" value="METHYLATED-DNA--PROTEIN-CYSTEINE METHYLTRANSFERASE"/>
    <property type="match status" value="1"/>
</dbReference>
<comment type="function">
    <text evidence="9">Involved in the cellular defense against the biological effects of O6-methylguanine (O6-MeG) and O4-methylthymine (O4-MeT) in DNA. Repairs the methylated nucleobase in DNA by stoichiometrically transferring the methyl group to a cysteine residue in the enzyme. This is a suicide reaction: the enzyme is irreversibly inactivated.</text>
</comment>
<feature type="domain" description="Methylated-DNA-[protein]-cysteine S-methyltransferase DNA binding" evidence="11">
    <location>
        <begin position="87"/>
        <end position="166"/>
    </location>
</feature>
<dbReference type="InterPro" id="IPR036217">
    <property type="entry name" value="MethylDNA_cys_MeTrfase_DNAb"/>
</dbReference>
<evidence type="ECO:0000256" key="1">
    <source>
        <dbReference type="ARBA" id="ARBA00001286"/>
    </source>
</evidence>
<proteinExistence type="inferred from homology"/>
<evidence type="ECO:0000256" key="6">
    <source>
        <dbReference type="ARBA" id="ARBA00022763"/>
    </source>
</evidence>
<comment type="similarity">
    <text evidence="2 9">Belongs to the MGMT family.</text>
</comment>
<keyword evidence="6 9" id="KW-0227">DNA damage</keyword>
<dbReference type="InterPro" id="IPR036631">
    <property type="entry name" value="MGMT_N_sf"/>
</dbReference>
<comment type="subcellular location">
    <subcellularLocation>
        <location evidence="9">Cytoplasm</location>
    </subcellularLocation>
</comment>
<dbReference type="EC" id="2.1.1.63" evidence="9"/>
<dbReference type="GO" id="GO:0005737">
    <property type="term" value="C:cytoplasm"/>
    <property type="evidence" value="ECO:0007669"/>
    <property type="project" value="UniProtKB-SubCell"/>
</dbReference>
<dbReference type="GO" id="GO:0006307">
    <property type="term" value="P:DNA alkylation repair"/>
    <property type="evidence" value="ECO:0007669"/>
    <property type="project" value="UniProtKB-UniRule"/>
</dbReference>
<sequence length="186" mass="20128">MKQQTEQNTKQHTVVDSPYGPLTLVATGGVLSGLYMTDQRHRPPEESFGALGAPDDPPFAEATEELRAYFAGELKDFSIQLHLQGTPFQRSVWAELRRIPYGETRSYGQLADALGNPNASRAVGLANGKNPLGIIVPCHRVVGADGSLTGYGGGLERKQRLLDFERGEPGAQGEGREGREGHLALF</sequence>